<keyword evidence="6 10" id="KW-0067">ATP-binding</keyword>
<dbReference type="Pfam" id="PF00005">
    <property type="entry name" value="ABC_tran"/>
    <property type="match status" value="2"/>
</dbReference>
<dbReference type="GO" id="GO:0005524">
    <property type="term" value="F:ATP binding"/>
    <property type="evidence" value="ECO:0007669"/>
    <property type="project" value="UniProtKB-KW"/>
</dbReference>
<accession>A0ABU4HVH9</accession>
<dbReference type="InterPro" id="IPR027417">
    <property type="entry name" value="P-loop_NTPase"/>
</dbReference>
<name>A0ABU4HVH9_9ACTN</name>
<evidence type="ECO:0000256" key="7">
    <source>
        <dbReference type="ARBA" id="ARBA00022967"/>
    </source>
</evidence>
<evidence type="ECO:0000256" key="3">
    <source>
        <dbReference type="ARBA" id="ARBA00022597"/>
    </source>
</evidence>
<organism evidence="10 11">
    <name type="scientific">Conexibacter stalactiti</name>
    <dbReference type="NCBI Taxonomy" id="1940611"/>
    <lineage>
        <taxon>Bacteria</taxon>
        <taxon>Bacillati</taxon>
        <taxon>Actinomycetota</taxon>
        <taxon>Thermoleophilia</taxon>
        <taxon>Solirubrobacterales</taxon>
        <taxon>Conexibacteraceae</taxon>
        <taxon>Conexibacter</taxon>
    </lineage>
</organism>
<dbReference type="PROSITE" id="PS00211">
    <property type="entry name" value="ABC_TRANSPORTER_1"/>
    <property type="match status" value="1"/>
</dbReference>
<evidence type="ECO:0000256" key="8">
    <source>
        <dbReference type="ARBA" id="ARBA00023136"/>
    </source>
</evidence>
<feature type="domain" description="ABC transporter" evidence="9">
    <location>
        <begin position="11"/>
        <end position="246"/>
    </location>
</feature>
<evidence type="ECO:0000256" key="2">
    <source>
        <dbReference type="ARBA" id="ARBA00022475"/>
    </source>
</evidence>
<keyword evidence="1" id="KW-0813">Transport</keyword>
<dbReference type="EMBL" id="JAWSTH010000083">
    <property type="protein sequence ID" value="MDW5597336.1"/>
    <property type="molecule type" value="Genomic_DNA"/>
</dbReference>
<keyword evidence="2" id="KW-1003">Cell membrane</keyword>
<evidence type="ECO:0000256" key="6">
    <source>
        <dbReference type="ARBA" id="ARBA00022840"/>
    </source>
</evidence>
<dbReference type="InterPro" id="IPR050107">
    <property type="entry name" value="ABC_carbohydrate_import_ATPase"/>
</dbReference>
<evidence type="ECO:0000256" key="5">
    <source>
        <dbReference type="ARBA" id="ARBA00022741"/>
    </source>
</evidence>
<evidence type="ECO:0000313" key="11">
    <source>
        <dbReference type="Proteomes" id="UP001284601"/>
    </source>
</evidence>
<reference evidence="10 11" key="2">
    <citation type="submission" date="2023-10" db="EMBL/GenBank/DDBJ databases">
        <authorList>
            <person name="Han X.F."/>
        </authorList>
    </citation>
    <scope>NUCLEOTIDE SEQUENCE [LARGE SCALE GENOMIC DNA]</scope>
    <source>
        <strain evidence="10 11">KCTC 39840</strain>
    </source>
</reference>
<keyword evidence="3" id="KW-0762">Sugar transport</keyword>
<dbReference type="SMART" id="SM00382">
    <property type="entry name" value="AAA"/>
    <property type="match status" value="2"/>
</dbReference>
<keyword evidence="11" id="KW-1185">Reference proteome</keyword>
<dbReference type="CDD" id="cd03215">
    <property type="entry name" value="ABC_Carb_Monos_II"/>
    <property type="match status" value="1"/>
</dbReference>
<evidence type="ECO:0000313" key="10">
    <source>
        <dbReference type="EMBL" id="MDW5597336.1"/>
    </source>
</evidence>
<dbReference type="Gene3D" id="3.40.50.300">
    <property type="entry name" value="P-loop containing nucleotide triphosphate hydrolases"/>
    <property type="match status" value="2"/>
</dbReference>
<dbReference type="InterPro" id="IPR003439">
    <property type="entry name" value="ABC_transporter-like_ATP-bd"/>
</dbReference>
<dbReference type="PROSITE" id="PS50893">
    <property type="entry name" value="ABC_TRANSPORTER_2"/>
    <property type="match status" value="2"/>
</dbReference>
<dbReference type="InterPro" id="IPR003593">
    <property type="entry name" value="AAA+_ATPase"/>
</dbReference>
<keyword evidence="4" id="KW-0677">Repeat</keyword>
<sequence>MSAAPSAAPLLQALEVRKSFGATQALKGVDFELRAGEVHALLGPNGAGKSTLVKVIAGALRPDAGRLLLGGEELGRIGPAAAHAAGIETMLQQTALIPDLSVAENIALGRRGGRGGFVDWRAQRRDGAAALAALGLDLRLEQPVGELSIADQRAVELARALSRRCRVLILDEPTATLGAREARVLLEQVRRTAAEGVGVVYVSHHLDEVLEVADRATVVRDGRVVEVMELRRDGVQARDLVRAMIGREVEVAQPPALAGGGAIALEAQSVTVGRRLQEVSLTLRRGEIVGLFGAVGAGQSTLARVLSGQTRPSAGSVAVDGRPLRVRTPRGALRRGVALVPEDRLRSGLVPAFDVAENIQLSARALGRGVLARRRLPEARRWVADLGIHPADPTVAVSALSGGNQQKVVFAKTVASGGRVLVLEEPTAGVDVGAKQEIRALVGRLAGDGAAVAIVSTEPEEVLAMCHRIVVLRKGSVVAELPREAATRQTLTELATGAEAER</sequence>
<dbReference type="InterPro" id="IPR017871">
    <property type="entry name" value="ABC_transporter-like_CS"/>
</dbReference>
<keyword evidence="8" id="KW-0472">Membrane</keyword>
<comment type="caution">
    <text evidence="10">The sequence shown here is derived from an EMBL/GenBank/DDBJ whole genome shotgun (WGS) entry which is preliminary data.</text>
</comment>
<dbReference type="SUPFAM" id="SSF52540">
    <property type="entry name" value="P-loop containing nucleoside triphosphate hydrolases"/>
    <property type="match status" value="2"/>
</dbReference>
<protein>
    <submittedName>
        <fullName evidence="10">Sugar ABC transporter ATP-binding protein</fullName>
    </submittedName>
</protein>
<reference evidence="11" key="1">
    <citation type="submission" date="2023-07" db="EMBL/GenBank/DDBJ databases">
        <title>Conexibacter stalactiti sp. nov., isolated from stalactites in a lava cave and emended description of the genus Conexibacter.</title>
        <authorList>
            <person name="Lee S.D."/>
        </authorList>
    </citation>
    <scope>NUCLEOTIDE SEQUENCE [LARGE SCALE GENOMIC DNA]</scope>
    <source>
        <strain evidence="11">KCTC 39840</strain>
    </source>
</reference>
<evidence type="ECO:0000259" key="9">
    <source>
        <dbReference type="PROSITE" id="PS50893"/>
    </source>
</evidence>
<evidence type="ECO:0000256" key="4">
    <source>
        <dbReference type="ARBA" id="ARBA00022737"/>
    </source>
</evidence>
<gene>
    <name evidence="10" type="ORF">R7226_23515</name>
</gene>
<evidence type="ECO:0000256" key="1">
    <source>
        <dbReference type="ARBA" id="ARBA00022448"/>
    </source>
</evidence>
<keyword evidence="7" id="KW-1278">Translocase</keyword>
<proteinExistence type="predicted"/>
<keyword evidence="5" id="KW-0547">Nucleotide-binding</keyword>
<feature type="domain" description="ABC transporter" evidence="9">
    <location>
        <begin position="246"/>
        <end position="499"/>
    </location>
</feature>
<dbReference type="PANTHER" id="PTHR43790:SF3">
    <property type="entry name" value="D-ALLOSE IMPORT ATP-BINDING PROTEIN ALSA-RELATED"/>
    <property type="match status" value="1"/>
</dbReference>
<dbReference type="Proteomes" id="UP001284601">
    <property type="component" value="Unassembled WGS sequence"/>
</dbReference>
<dbReference type="PANTHER" id="PTHR43790">
    <property type="entry name" value="CARBOHYDRATE TRANSPORT ATP-BINDING PROTEIN MG119-RELATED"/>
    <property type="match status" value="1"/>
</dbReference>
<dbReference type="RefSeq" id="WP_318599800.1">
    <property type="nucleotide sequence ID" value="NZ_JAWSTH010000083.1"/>
</dbReference>
<dbReference type="CDD" id="cd03216">
    <property type="entry name" value="ABC_Carb_Monos_I"/>
    <property type="match status" value="1"/>
</dbReference>